<evidence type="ECO:0000256" key="1">
    <source>
        <dbReference type="SAM" id="MobiDB-lite"/>
    </source>
</evidence>
<evidence type="ECO:0000313" key="2">
    <source>
        <dbReference type="EMBL" id="MDB0524276.1"/>
    </source>
</evidence>
<dbReference type="Proteomes" id="UP001143674">
    <property type="component" value="Unassembled WGS sequence"/>
</dbReference>
<feature type="region of interest" description="Disordered" evidence="1">
    <location>
        <begin position="236"/>
        <end position="258"/>
    </location>
</feature>
<reference evidence="2" key="1">
    <citation type="submission" date="2021-09" db="EMBL/GenBank/DDBJ databases">
        <title>Genomic analysis of Ralstonia spp.</title>
        <authorList>
            <person name="Aburjaile F."/>
            <person name="Ariute J.C."/>
            <person name="Pais A.K.L."/>
            <person name="Albuquerque G.M.R."/>
            <person name="Silva A.M.F."/>
            <person name="Brenig B."/>
            <person name="Azevedo V."/>
            <person name="Matiuzzi M."/>
            <person name="Ramos R."/>
            <person name="Goes-Neto A."/>
            <person name="Soares S."/>
            <person name="Iseppon A.M.B."/>
            <person name="Souza E."/>
            <person name="Gama M."/>
        </authorList>
    </citation>
    <scope>NUCLEOTIDE SEQUENCE</scope>
    <source>
        <strain evidence="2">B4</strain>
    </source>
</reference>
<sequence length="315" mass="34994">MQVRVNLPPGSMIDYWDFCAAIAEALCPTRAEHYQGIECIVGKMVRSFLADNEKWSFPAEFQTMSLSKGGRTLDQPLPDQHGVGEATALELPPQVVEMSLPYQLTDADRRVLNESLPDLPPLRYPISDAEQKAFLNAWCRLKNRPTWEPILVTASYIDRRKNEQPGVLAQHQTALQDEFASGKLDALNAYHAPVKALMAGSFIPRQQAIAYLERRGIAHSDQEADNAPCGLQAATLETHPEPTGGKRSPVGRSKLSEKQKEELVAYHAKLEEAGVKNPTEQTLKKFGVSDSYVRRLVREAKEQPTPSFFPSGTGK</sequence>
<dbReference type="EMBL" id="JAIVEX010000013">
    <property type="protein sequence ID" value="MDB0524276.1"/>
    <property type="molecule type" value="Genomic_DNA"/>
</dbReference>
<organism evidence="2 3">
    <name type="scientific">Ralstonia solanacearum</name>
    <name type="common">Pseudomonas solanacearum</name>
    <dbReference type="NCBI Taxonomy" id="305"/>
    <lineage>
        <taxon>Bacteria</taxon>
        <taxon>Pseudomonadati</taxon>
        <taxon>Pseudomonadota</taxon>
        <taxon>Betaproteobacteria</taxon>
        <taxon>Burkholderiales</taxon>
        <taxon>Burkholderiaceae</taxon>
        <taxon>Ralstonia</taxon>
        <taxon>Ralstonia solanacearum species complex</taxon>
    </lineage>
</organism>
<dbReference type="AlphaFoldDB" id="A0AAE3T5J5"/>
<accession>A0AAE3T5J5</accession>
<dbReference type="RefSeq" id="WP_247589040.1">
    <property type="nucleotide sequence ID" value="NZ_JAIVEX010000013.1"/>
</dbReference>
<protein>
    <submittedName>
        <fullName evidence="2">Uncharacterized protein</fullName>
    </submittedName>
</protein>
<name>A0AAE3T5J5_RALSL</name>
<gene>
    <name evidence="2" type="ORF">LBW55_21965</name>
</gene>
<evidence type="ECO:0000313" key="3">
    <source>
        <dbReference type="Proteomes" id="UP001143674"/>
    </source>
</evidence>
<comment type="caution">
    <text evidence="2">The sequence shown here is derived from an EMBL/GenBank/DDBJ whole genome shotgun (WGS) entry which is preliminary data.</text>
</comment>
<proteinExistence type="predicted"/>